<dbReference type="AlphaFoldDB" id="A0A7W5V7Q7"/>
<accession>A0A7W5V7Q7</accession>
<dbReference type="Proteomes" id="UP000579945">
    <property type="component" value="Unassembled WGS sequence"/>
</dbReference>
<gene>
    <name evidence="3" type="ORF">FHR33_007981</name>
</gene>
<dbReference type="Gene3D" id="2.120.10.30">
    <property type="entry name" value="TolB, C-terminal domain"/>
    <property type="match status" value="1"/>
</dbReference>
<feature type="region of interest" description="Disordered" evidence="1">
    <location>
        <begin position="22"/>
        <end position="60"/>
    </location>
</feature>
<organism evidence="3 4">
    <name type="scientific">Nonomuraea dietziae</name>
    <dbReference type="NCBI Taxonomy" id="65515"/>
    <lineage>
        <taxon>Bacteria</taxon>
        <taxon>Bacillati</taxon>
        <taxon>Actinomycetota</taxon>
        <taxon>Actinomycetes</taxon>
        <taxon>Streptosporangiales</taxon>
        <taxon>Streptosporangiaceae</taxon>
        <taxon>Nonomuraea</taxon>
    </lineage>
</organism>
<sequence length="370" mass="38686">MRLFPAVAALLAASACASAEPATAPAPAPVTSVPGTVSGQGSRPAGRDQPMTPISGRPLAPGSGLRLLVTGDGGAFRLDVGTGARTPVTGLPGEPLVWGMRAGSRELLVTTRPDSSAAGDLYVLRGATARRLGDALFAFAAADGRGVWALQRVKGERCRLRLLDFEGEALRPALPFACSAAPSQDTPRGLLARDDGAGLTRLLDRVTGKEVFGARDLHAVTRYLALVSDAEGPALVDVGSGSSVHLDWPPTEGQPSRTAVSPDGRRIAMWFADPAWPGPRQYLDVQVLDLATRAWTRLPSMPVPASLKTTSMAWTGDGRLVFAGRFVTTSGVLPAEPDYAAHVVSWRPGESELSLRRIELPPGALATLSP</sequence>
<dbReference type="InterPro" id="IPR011044">
    <property type="entry name" value="Quino_amine_DH_bsu"/>
</dbReference>
<keyword evidence="2" id="KW-0732">Signal</keyword>
<evidence type="ECO:0000313" key="3">
    <source>
        <dbReference type="EMBL" id="MBB3732121.1"/>
    </source>
</evidence>
<evidence type="ECO:0000256" key="1">
    <source>
        <dbReference type="SAM" id="MobiDB-lite"/>
    </source>
</evidence>
<dbReference type="InterPro" id="IPR011042">
    <property type="entry name" value="6-blade_b-propeller_TolB-like"/>
</dbReference>
<dbReference type="PROSITE" id="PS51257">
    <property type="entry name" value="PROKAR_LIPOPROTEIN"/>
    <property type="match status" value="1"/>
</dbReference>
<proteinExistence type="predicted"/>
<dbReference type="GeneID" id="95394172"/>
<dbReference type="SUPFAM" id="SSF50969">
    <property type="entry name" value="YVTN repeat-like/Quinoprotein amine dehydrogenase"/>
    <property type="match status" value="1"/>
</dbReference>
<name>A0A7W5V7Q7_9ACTN</name>
<reference evidence="3 4" key="1">
    <citation type="submission" date="2020-08" db="EMBL/GenBank/DDBJ databases">
        <title>Sequencing the genomes of 1000 actinobacteria strains.</title>
        <authorList>
            <person name="Klenk H.-P."/>
        </authorList>
    </citation>
    <scope>NUCLEOTIDE SEQUENCE [LARGE SCALE GENOMIC DNA]</scope>
    <source>
        <strain evidence="3 4">DSM 44320</strain>
    </source>
</reference>
<evidence type="ECO:0000256" key="2">
    <source>
        <dbReference type="SAM" id="SignalP"/>
    </source>
</evidence>
<dbReference type="RefSeq" id="WP_183658904.1">
    <property type="nucleotide sequence ID" value="NZ_BAAAXX010000033.1"/>
</dbReference>
<keyword evidence="4" id="KW-1185">Reference proteome</keyword>
<protein>
    <submittedName>
        <fullName evidence="3">Uncharacterized protein</fullName>
    </submittedName>
</protein>
<feature type="signal peptide" evidence="2">
    <location>
        <begin position="1"/>
        <end position="19"/>
    </location>
</feature>
<comment type="caution">
    <text evidence="3">The sequence shown here is derived from an EMBL/GenBank/DDBJ whole genome shotgun (WGS) entry which is preliminary data.</text>
</comment>
<dbReference type="EMBL" id="JACIBV010000001">
    <property type="protein sequence ID" value="MBB3732121.1"/>
    <property type="molecule type" value="Genomic_DNA"/>
</dbReference>
<feature type="chain" id="PRO_5039676086" evidence="2">
    <location>
        <begin position="20"/>
        <end position="370"/>
    </location>
</feature>
<evidence type="ECO:0000313" key="4">
    <source>
        <dbReference type="Proteomes" id="UP000579945"/>
    </source>
</evidence>
<feature type="compositionally biased region" description="Low complexity" evidence="1">
    <location>
        <begin position="22"/>
        <end position="34"/>
    </location>
</feature>